<proteinExistence type="predicted"/>
<dbReference type="Proteomes" id="UP000030669">
    <property type="component" value="Unassembled WGS sequence"/>
</dbReference>
<keyword evidence="4" id="KW-1185">Reference proteome</keyword>
<organism evidence="3 4">
    <name type="scientific">Gloeophyllum trabeum (strain ATCC 11539 / FP-39264 / Madison 617)</name>
    <name type="common">Brown rot fungus</name>
    <dbReference type="NCBI Taxonomy" id="670483"/>
    <lineage>
        <taxon>Eukaryota</taxon>
        <taxon>Fungi</taxon>
        <taxon>Dikarya</taxon>
        <taxon>Basidiomycota</taxon>
        <taxon>Agaricomycotina</taxon>
        <taxon>Agaricomycetes</taxon>
        <taxon>Gloeophyllales</taxon>
        <taxon>Gloeophyllaceae</taxon>
        <taxon>Gloeophyllum</taxon>
    </lineage>
</organism>
<evidence type="ECO:0000256" key="1">
    <source>
        <dbReference type="SAM" id="MobiDB-lite"/>
    </source>
</evidence>
<evidence type="ECO:0000313" key="3">
    <source>
        <dbReference type="EMBL" id="EPQ59769.1"/>
    </source>
</evidence>
<dbReference type="EMBL" id="KB469297">
    <property type="protein sequence ID" value="EPQ59769.1"/>
    <property type="molecule type" value="Genomic_DNA"/>
</dbReference>
<keyword evidence="2" id="KW-0472">Membrane</keyword>
<dbReference type="KEGG" id="gtr:GLOTRDRAFT_126066"/>
<keyword evidence="2" id="KW-0812">Transmembrane</keyword>
<dbReference type="AlphaFoldDB" id="S7S1X1"/>
<keyword evidence="2" id="KW-1133">Transmembrane helix</keyword>
<name>S7S1X1_GLOTA</name>
<feature type="transmembrane region" description="Helical" evidence="2">
    <location>
        <begin position="12"/>
        <end position="32"/>
    </location>
</feature>
<dbReference type="RefSeq" id="XP_007862663.1">
    <property type="nucleotide sequence ID" value="XM_007864472.1"/>
</dbReference>
<gene>
    <name evidence="3" type="ORF">GLOTRDRAFT_126066</name>
</gene>
<evidence type="ECO:0000256" key="2">
    <source>
        <dbReference type="SAM" id="Phobius"/>
    </source>
</evidence>
<accession>S7S1X1</accession>
<feature type="compositionally biased region" description="Low complexity" evidence="1">
    <location>
        <begin position="285"/>
        <end position="294"/>
    </location>
</feature>
<protein>
    <submittedName>
        <fullName evidence="3">Uncharacterized protein</fullName>
    </submittedName>
</protein>
<sequence>MDFAILFHPWALIFIVMTLLAALGFVSGYYVIPIVRNVFSGYHRIPDLFSTDIEDNNNSVSSFPWIDCIKDCFKRGAFKCALRLTDVKYSITDFLEDTPALLLTSPSGTDLPVSTSWHPLVGHRPRIPEPWLLNIRWKPSQTPWFLVSFTSGLKRMYDSWEAIPDCAKVQSDVICEAATQAPPDNKEDRARKRNSEEKMDSLCGWIAAATPAPDVYVPIPVLPTLVSQWTEPKTTPTPTPFWLADRAAESTVTVIGKKPFVLPADATFLKKADFQRMLTTTRARSVPVRRPAPTTRREPNTSRRFSLPAEALAPTVNWEQREESRMNELRELARAMFALIPPAVGPAPQATTQPLWDYSPKTMPASVPASEESAPLPVPEDSAIFSIGSCDSVDGAAAVLSVTSVPPVTTTEEPVPESEYEYAAVLFPADDSKAPVFSDDDSGFFSVGSLDSLAGADD</sequence>
<dbReference type="GeneID" id="19301319"/>
<feature type="region of interest" description="Disordered" evidence="1">
    <location>
        <begin position="285"/>
        <end position="304"/>
    </location>
</feature>
<reference evidence="3 4" key="1">
    <citation type="journal article" date="2012" name="Science">
        <title>The Paleozoic origin of enzymatic lignin decomposition reconstructed from 31 fungal genomes.</title>
        <authorList>
            <person name="Floudas D."/>
            <person name="Binder M."/>
            <person name="Riley R."/>
            <person name="Barry K."/>
            <person name="Blanchette R.A."/>
            <person name="Henrissat B."/>
            <person name="Martinez A.T."/>
            <person name="Otillar R."/>
            <person name="Spatafora J.W."/>
            <person name="Yadav J.S."/>
            <person name="Aerts A."/>
            <person name="Benoit I."/>
            <person name="Boyd A."/>
            <person name="Carlson A."/>
            <person name="Copeland A."/>
            <person name="Coutinho P.M."/>
            <person name="de Vries R.P."/>
            <person name="Ferreira P."/>
            <person name="Findley K."/>
            <person name="Foster B."/>
            <person name="Gaskell J."/>
            <person name="Glotzer D."/>
            <person name="Gorecki P."/>
            <person name="Heitman J."/>
            <person name="Hesse C."/>
            <person name="Hori C."/>
            <person name="Igarashi K."/>
            <person name="Jurgens J.A."/>
            <person name="Kallen N."/>
            <person name="Kersten P."/>
            <person name="Kohler A."/>
            <person name="Kuees U."/>
            <person name="Kumar T.K.A."/>
            <person name="Kuo A."/>
            <person name="LaButti K."/>
            <person name="Larrondo L.F."/>
            <person name="Lindquist E."/>
            <person name="Ling A."/>
            <person name="Lombard V."/>
            <person name="Lucas S."/>
            <person name="Lundell T."/>
            <person name="Martin R."/>
            <person name="McLaughlin D.J."/>
            <person name="Morgenstern I."/>
            <person name="Morin E."/>
            <person name="Murat C."/>
            <person name="Nagy L.G."/>
            <person name="Nolan M."/>
            <person name="Ohm R.A."/>
            <person name="Patyshakuliyeva A."/>
            <person name="Rokas A."/>
            <person name="Ruiz-Duenas F.J."/>
            <person name="Sabat G."/>
            <person name="Salamov A."/>
            <person name="Samejima M."/>
            <person name="Schmutz J."/>
            <person name="Slot J.C."/>
            <person name="St John F."/>
            <person name="Stenlid J."/>
            <person name="Sun H."/>
            <person name="Sun S."/>
            <person name="Syed K."/>
            <person name="Tsang A."/>
            <person name="Wiebenga A."/>
            <person name="Young D."/>
            <person name="Pisabarro A."/>
            <person name="Eastwood D.C."/>
            <person name="Martin F."/>
            <person name="Cullen D."/>
            <person name="Grigoriev I.V."/>
            <person name="Hibbett D.S."/>
        </authorList>
    </citation>
    <scope>NUCLEOTIDE SEQUENCE [LARGE SCALE GENOMIC DNA]</scope>
    <source>
        <strain evidence="3 4">ATCC 11539</strain>
    </source>
</reference>
<evidence type="ECO:0000313" key="4">
    <source>
        <dbReference type="Proteomes" id="UP000030669"/>
    </source>
</evidence>
<dbReference type="HOGENOM" id="CLU_597232_0_0_1"/>